<sequence length="148" mass="16861">MSHCLYNIFEINIPEGCMNDIKKFQENILKQYQQYPKLGTLDNHGTLCEHWTTLDNLENGEHWRNWTILEELITLGNNGTKDKIIGKLWITGMLGYIILELELNSGYLICDSEGAQIPHGMCTGFRNVAKVTGDDIKMTVLPDECVTI</sequence>
<protein>
    <submittedName>
        <fullName evidence="1">Uncharacterized protein</fullName>
    </submittedName>
</protein>
<dbReference type="AlphaFoldDB" id="A0A397JMU2"/>
<proteinExistence type="predicted"/>
<comment type="caution">
    <text evidence="1">The sequence shown here is derived from an EMBL/GenBank/DDBJ whole genome shotgun (WGS) entry which is preliminary data.</text>
</comment>
<name>A0A397JMU2_9GLOM</name>
<reference evidence="1 2" key="1">
    <citation type="submission" date="2018-08" db="EMBL/GenBank/DDBJ databases">
        <title>Genome and evolution of the arbuscular mycorrhizal fungus Diversispora epigaea (formerly Glomus versiforme) and its bacterial endosymbionts.</title>
        <authorList>
            <person name="Sun X."/>
            <person name="Fei Z."/>
            <person name="Harrison M."/>
        </authorList>
    </citation>
    <scope>NUCLEOTIDE SEQUENCE [LARGE SCALE GENOMIC DNA]</scope>
    <source>
        <strain evidence="1 2">IT104</strain>
    </source>
</reference>
<accession>A0A397JMU2</accession>
<organism evidence="1 2">
    <name type="scientific">Diversispora epigaea</name>
    <dbReference type="NCBI Taxonomy" id="1348612"/>
    <lineage>
        <taxon>Eukaryota</taxon>
        <taxon>Fungi</taxon>
        <taxon>Fungi incertae sedis</taxon>
        <taxon>Mucoromycota</taxon>
        <taxon>Glomeromycotina</taxon>
        <taxon>Glomeromycetes</taxon>
        <taxon>Diversisporales</taxon>
        <taxon>Diversisporaceae</taxon>
        <taxon>Diversispora</taxon>
    </lineage>
</organism>
<evidence type="ECO:0000313" key="2">
    <source>
        <dbReference type="Proteomes" id="UP000266861"/>
    </source>
</evidence>
<dbReference type="Proteomes" id="UP000266861">
    <property type="component" value="Unassembled WGS sequence"/>
</dbReference>
<gene>
    <name evidence="1" type="ORF">Glove_13g84</name>
</gene>
<keyword evidence="2" id="KW-1185">Reference proteome</keyword>
<evidence type="ECO:0000313" key="1">
    <source>
        <dbReference type="EMBL" id="RHZ89669.1"/>
    </source>
</evidence>
<dbReference type="EMBL" id="PQFF01000011">
    <property type="protein sequence ID" value="RHZ89669.1"/>
    <property type="molecule type" value="Genomic_DNA"/>
</dbReference>